<reference evidence="1" key="1">
    <citation type="submission" date="2021-06" db="EMBL/GenBank/DDBJ databases">
        <authorList>
            <person name="Kallberg Y."/>
            <person name="Tangrot J."/>
            <person name="Rosling A."/>
        </authorList>
    </citation>
    <scope>NUCLEOTIDE SEQUENCE</scope>
    <source>
        <strain evidence="1">CL356</strain>
    </source>
</reference>
<keyword evidence="2" id="KW-1185">Reference proteome</keyword>
<feature type="non-terminal residue" evidence="1">
    <location>
        <position position="781"/>
    </location>
</feature>
<protein>
    <submittedName>
        <fullName evidence="1">10390_t:CDS:1</fullName>
    </submittedName>
</protein>
<name>A0ACA9MPS3_9GLOM</name>
<evidence type="ECO:0000313" key="2">
    <source>
        <dbReference type="Proteomes" id="UP000789525"/>
    </source>
</evidence>
<proteinExistence type="predicted"/>
<evidence type="ECO:0000313" key="1">
    <source>
        <dbReference type="EMBL" id="CAG8600810.1"/>
    </source>
</evidence>
<gene>
    <name evidence="1" type="ORF">ACOLOM_LOCUS6673</name>
</gene>
<dbReference type="EMBL" id="CAJVPT010013997">
    <property type="protein sequence ID" value="CAG8600810.1"/>
    <property type="molecule type" value="Genomic_DNA"/>
</dbReference>
<sequence length="781" mass="86238">MVFTSSIGVMKKELYRPLYLSLHNGSQETLEADDLMSPELPPQSPVFDFDEFLNESSSSKMSQSHQMSDTASATTQLAVQRDNGSLGPWPTWDQTSTVFHEETLNALQPGSSSFPQSASAINLSSSTMASATSFSHYPSYSSQQSIPFKFQDAQVASPQSILSTVYEARAQFPPSQSAPYQPPSASFSDYELGITGSVIGMENNNDLFQLGKMDDQQIQLSYHEIGRLPYGDSGYAGAHQSMYAPQSIHQSVSTEGRTGQRRVLVPRRDSSVPPYATDYRSSQSKAGFVASAPTPSMLSDISSLSPGSPRSVQGGVSIPGSSPSITSVSPRYITPTSPTIAAQFSASPAQFSASPHQFVGASPAFIDASPITFVNQTAQYSTSARSDEPTFSSAPESAPGHTTSSFNSAKRRRPTISDGEEDSDEKRNEGEFCQRLSLSITSPTSCEWEGCPLPGSYVPTKSELRPPKQAPSMWQIYFADWLQDHKTRHPHDKLNVAQAAKEAGQLYKTLDNGTKEDLKRRVYLEKDIRERRLQAWQRTLTPEDIKRENRFRAAQRKAGLSRRANIKDPNAPKKPLSAYFMFLARIRSDPALVYEVFGDETETTRQSVLAARRWREMSDEEKKPFLTQAEHDKIQYEALRKIYEEQAATASGSDSSRSANRKQMTGTGYIVPQQIHFSEDITAAIISARPSISEPDDIRMVSYDPEATITARKSSNKVAPIPIFSSIGPIRRRVTRKASRTRHSLATMSGCRASPSEKRDDHLEHPTSMILASDYPPLYQA</sequence>
<accession>A0ACA9MPS3</accession>
<dbReference type="Proteomes" id="UP000789525">
    <property type="component" value="Unassembled WGS sequence"/>
</dbReference>
<comment type="caution">
    <text evidence="1">The sequence shown here is derived from an EMBL/GenBank/DDBJ whole genome shotgun (WGS) entry which is preliminary data.</text>
</comment>
<organism evidence="1 2">
    <name type="scientific">Acaulospora colombiana</name>
    <dbReference type="NCBI Taxonomy" id="27376"/>
    <lineage>
        <taxon>Eukaryota</taxon>
        <taxon>Fungi</taxon>
        <taxon>Fungi incertae sedis</taxon>
        <taxon>Mucoromycota</taxon>
        <taxon>Glomeromycotina</taxon>
        <taxon>Glomeromycetes</taxon>
        <taxon>Diversisporales</taxon>
        <taxon>Acaulosporaceae</taxon>
        <taxon>Acaulospora</taxon>
    </lineage>
</organism>